<feature type="domain" description="SET" evidence="9">
    <location>
        <begin position="316"/>
        <end position="659"/>
    </location>
</feature>
<evidence type="ECO:0000256" key="5">
    <source>
        <dbReference type="ARBA" id="ARBA00022771"/>
    </source>
</evidence>
<dbReference type="EMBL" id="PZQS01000012">
    <property type="protein sequence ID" value="PVD20646.1"/>
    <property type="molecule type" value="Genomic_DNA"/>
</dbReference>
<dbReference type="InterPro" id="IPR046341">
    <property type="entry name" value="SET_dom_sf"/>
</dbReference>
<dbReference type="SUPFAM" id="SSF144232">
    <property type="entry name" value="HIT/MYND zinc finger-like"/>
    <property type="match status" value="1"/>
</dbReference>
<keyword evidence="12" id="KW-1185">Reference proteome</keyword>
<dbReference type="PROSITE" id="PS50280">
    <property type="entry name" value="SET"/>
    <property type="match status" value="1"/>
</dbReference>
<keyword evidence="4" id="KW-0479">Metal-binding</keyword>
<organism evidence="11 12">
    <name type="scientific">Pomacea canaliculata</name>
    <name type="common">Golden apple snail</name>
    <dbReference type="NCBI Taxonomy" id="400727"/>
    <lineage>
        <taxon>Eukaryota</taxon>
        <taxon>Metazoa</taxon>
        <taxon>Spiralia</taxon>
        <taxon>Lophotrochozoa</taxon>
        <taxon>Mollusca</taxon>
        <taxon>Gastropoda</taxon>
        <taxon>Caenogastropoda</taxon>
        <taxon>Architaenioglossa</taxon>
        <taxon>Ampullarioidea</taxon>
        <taxon>Ampullariidae</taxon>
        <taxon>Pomacea</taxon>
    </lineage>
</organism>
<dbReference type="AlphaFoldDB" id="A0A2T7NHL5"/>
<dbReference type="PANTHER" id="PTHR46402">
    <property type="entry name" value="SET AND MYND DOMAIN-CONTAINING PROTEIN 5"/>
    <property type="match status" value="1"/>
</dbReference>
<dbReference type="SUPFAM" id="SSF48452">
    <property type="entry name" value="TPR-like"/>
    <property type="match status" value="1"/>
</dbReference>
<reference evidence="11 12" key="1">
    <citation type="submission" date="2018-04" db="EMBL/GenBank/DDBJ databases">
        <title>The genome of golden apple snail Pomacea canaliculata provides insight into stress tolerance and invasive adaptation.</title>
        <authorList>
            <person name="Liu C."/>
            <person name="Liu B."/>
            <person name="Ren Y."/>
            <person name="Zhang Y."/>
            <person name="Wang H."/>
            <person name="Li S."/>
            <person name="Jiang F."/>
            <person name="Yin L."/>
            <person name="Zhang G."/>
            <person name="Qian W."/>
            <person name="Fan W."/>
        </authorList>
    </citation>
    <scope>NUCLEOTIDE SEQUENCE [LARGE SCALE GENOMIC DNA]</scope>
    <source>
        <strain evidence="11">SZHN2017</strain>
        <tissue evidence="11">Muscle</tissue>
    </source>
</reference>
<dbReference type="Gene3D" id="2.170.270.10">
    <property type="entry name" value="SET domain"/>
    <property type="match status" value="2"/>
</dbReference>
<comment type="caution">
    <text evidence="11">The sequence shown here is derived from an EMBL/GenBank/DDBJ whole genome shotgun (WGS) entry which is preliminary data.</text>
</comment>
<dbReference type="Proteomes" id="UP000245119">
    <property type="component" value="Linkage Group LG12"/>
</dbReference>
<evidence type="ECO:0000256" key="7">
    <source>
        <dbReference type="PROSITE-ProRule" id="PRU00134"/>
    </source>
</evidence>
<keyword evidence="3" id="KW-0949">S-adenosyl-L-methionine</keyword>
<name>A0A2T7NHL5_POMCA</name>
<evidence type="ECO:0000256" key="3">
    <source>
        <dbReference type="ARBA" id="ARBA00022691"/>
    </source>
</evidence>
<evidence type="ECO:0000259" key="10">
    <source>
        <dbReference type="PROSITE" id="PS50865"/>
    </source>
</evidence>
<evidence type="ECO:0000259" key="9">
    <source>
        <dbReference type="PROSITE" id="PS50280"/>
    </source>
</evidence>
<gene>
    <name evidence="11" type="ORF">C0Q70_18804</name>
</gene>
<keyword evidence="6" id="KW-0862">Zinc</keyword>
<dbReference type="InterPro" id="IPR001214">
    <property type="entry name" value="SET_dom"/>
</dbReference>
<dbReference type="GO" id="GO:0045814">
    <property type="term" value="P:negative regulation of gene expression, epigenetic"/>
    <property type="evidence" value="ECO:0007669"/>
    <property type="project" value="TreeGrafter"/>
</dbReference>
<dbReference type="SMART" id="SM00028">
    <property type="entry name" value="TPR"/>
    <property type="match status" value="3"/>
</dbReference>
<feature type="region of interest" description="Disordered" evidence="8">
    <location>
        <begin position="1"/>
        <end position="36"/>
    </location>
</feature>
<dbReference type="SUPFAM" id="SSF82199">
    <property type="entry name" value="SET domain"/>
    <property type="match status" value="1"/>
</dbReference>
<dbReference type="PROSITE" id="PS50865">
    <property type="entry name" value="ZF_MYND_2"/>
    <property type="match status" value="1"/>
</dbReference>
<evidence type="ECO:0000256" key="6">
    <source>
        <dbReference type="ARBA" id="ARBA00022833"/>
    </source>
</evidence>
<dbReference type="Pfam" id="PF13432">
    <property type="entry name" value="TPR_16"/>
    <property type="match status" value="2"/>
</dbReference>
<feature type="domain" description="MYND-type" evidence="10">
    <location>
        <begin position="376"/>
        <end position="443"/>
    </location>
</feature>
<keyword evidence="2" id="KW-0808">Transferase</keyword>
<dbReference type="Gene3D" id="6.10.140.2220">
    <property type="match status" value="1"/>
</dbReference>
<keyword evidence="1" id="KW-0489">Methyltransferase</keyword>
<dbReference type="Pfam" id="PF01753">
    <property type="entry name" value="zf-MYND"/>
    <property type="match status" value="1"/>
</dbReference>
<dbReference type="InterPro" id="IPR019734">
    <property type="entry name" value="TPR_rpt"/>
</dbReference>
<dbReference type="GO" id="GO:0042799">
    <property type="term" value="F:histone H4K20 methyltransferase activity"/>
    <property type="evidence" value="ECO:0007669"/>
    <property type="project" value="TreeGrafter"/>
</dbReference>
<evidence type="ECO:0008006" key="13">
    <source>
        <dbReference type="Google" id="ProtNLM"/>
    </source>
</evidence>
<sequence>MSAIEISEGPGSSTAKVCSPTSPPENGTGDSHDPRHIDLELVPDLVQHLTQQLNENMAMTKAEKARCLRQRAECFLRLGQNKAALKDAEAALGENPREVGASIVAGQAAAGLGQLKEAFLKYKIGLQQDPNNKEIVEELRRLQSSILEQSEFEQEEEPTYNALDFCSQNPYPGDDQQLLMEREILNVKYGISDKLLKSSNKINQAEAAKQLKLAYEAVTTGQHSEAVAYCTRALDADPSNLFGRMFRAQLLMDRQDMVEALKDCWMIPKSKRTYDIWKMGGQILYHMWLPVTAEFWLRKATLMSGGNSQEVGMLFQKVRVKRLYDPLTESFPVAVDFTQYGRAVVATEDVKAGEVLMKDLPLVHAQTLASRYVPACCHCTSSLITATDYFGDAYSGLNSQAKEVVARHWPKVTPVWCPKCSREMYCSQQCLEAAWENSHQVLCPSVNKAAGRLYDLRDHDGYGYDSHGNWVELWGGHYSPFVLAKIWASILCHVHRLMEADGKMGEHPTIEQWAQAKAPFRRFIAFGTAPATERMPEMLSIFQEVFSNCAGGVDYPITEAEFRGRYYQAACNLQCFSAGITPFQRFLTNLKDDLDGLSVLMHLDERKVPEAYFAGMFPVHACLNHSCDNNAEVSNGIYMDNFGVQVTAKRDIKKGEEVI</sequence>
<dbReference type="InterPro" id="IPR002893">
    <property type="entry name" value="Znf_MYND"/>
</dbReference>
<feature type="compositionally biased region" description="Polar residues" evidence="8">
    <location>
        <begin position="10"/>
        <end position="29"/>
    </location>
</feature>
<keyword evidence="5 7" id="KW-0863">Zinc-finger</keyword>
<dbReference type="STRING" id="400727.A0A2T7NHL5"/>
<evidence type="ECO:0000256" key="4">
    <source>
        <dbReference type="ARBA" id="ARBA00022723"/>
    </source>
</evidence>
<dbReference type="GO" id="GO:0032259">
    <property type="term" value="P:methylation"/>
    <property type="evidence" value="ECO:0007669"/>
    <property type="project" value="UniProtKB-KW"/>
</dbReference>
<protein>
    <recommendedName>
        <fullName evidence="13">SET domain-containing protein</fullName>
    </recommendedName>
</protein>
<evidence type="ECO:0000313" key="11">
    <source>
        <dbReference type="EMBL" id="PVD20646.1"/>
    </source>
</evidence>
<accession>A0A2T7NHL5</accession>
<dbReference type="PANTHER" id="PTHR46402:SF2">
    <property type="entry name" value="HISTONE-LYSINE N-TRIMETHYLTRANSFERASE SMYD5"/>
    <property type="match status" value="1"/>
</dbReference>
<evidence type="ECO:0000256" key="8">
    <source>
        <dbReference type="SAM" id="MobiDB-lite"/>
    </source>
</evidence>
<evidence type="ECO:0000256" key="1">
    <source>
        <dbReference type="ARBA" id="ARBA00022603"/>
    </source>
</evidence>
<dbReference type="Pfam" id="PF00856">
    <property type="entry name" value="SET"/>
    <property type="match status" value="1"/>
</dbReference>
<dbReference type="GO" id="GO:0008270">
    <property type="term" value="F:zinc ion binding"/>
    <property type="evidence" value="ECO:0007669"/>
    <property type="project" value="UniProtKB-KW"/>
</dbReference>
<dbReference type="Gene3D" id="1.25.40.10">
    <property type="entry name" value="Tetratricopeptide repeat domain"/>
    <property type="match status" value="2"/>
</dbReference>
<proteinExistence type="predicted"/>
<evidence type="ECO:0000256" key="2">
    <source>
        <dbReference type="ARBA" id="ARBA00022679"/>
    </source>
</evidence>
<evidence type="ECO:0000313" key="12">
    <source>
        <dbReference type="Proteomes" id="UP000245119"/>
    </source>
</evidence>
<dbReference type="OrthoDB" id="438641at2759"/>
<dbReference type="InterPro" id="IPR011990">
    <property type="entry name" value="TPR-like_helical_dom_sf"/>
</dbReference>